<feature type="domain" description="VOC" evidence="1">
    <location>
        <begin position="4"/>
        <end position="140"/>
    </location>
</feature>
<protein>
    <submittedName>
        <fullName evidence="2">Glyoxalase</fullName>
    </submittedName>
</protein>
<dbReference type="AlphaFoldDB" id="A0A4P6FGL5"/>
<dbReference type="PROSITE" id="PS51819">
    <property type="entry name" value="VOC"/>
    <property type="match status" value="1"/>
</dbReference>
<evidence type="ECO:0000259" key="1">
    <source>
        <dbReference type="PROSITE" id="PS51819"/>
    </source>
</evidence>
<dbReference type="InterPro" id="IPR004360">
    <property type="entry name" value="Glyas_Fos-R_dOase_dom"/>
</dbReference>
<dbReference type="SUPFAM" id="SSF54593">
    <property type="entry name" value="Glyoxalase/Bleomycin resistance protein/Dihydroxybiphenyl dioxygenase"/>
    <property type="match status" value="1"/>
</dbReference>
<dbReference type="InterPro" id="IPR029068">
    <property type="entry name" value="Glyas_Bleomycin-R_OHBP_Dase"/>
</dbReference>
<accession>A0A4P6FGL5</accession>
<evidence type="ECO:0000313" key="2">
    <source>
        <dbReference type="EMBL" id="QAY73599.1"/>
    </source>
</evidence>
<dbReference type="Proteomes" id="UP000291259">
    <property type="component" value="Chromosome"/>
</dbReference>
<name>A0A4P6FGL5_9MICO</name>
<proteinExistence type="predicted"/>
<dbReference type="Pfam" id="PF00903">
    <property type="entry name" value="Glyoxalase"/>
    <property type="match status" value="1"/>
</dbReference>
<sequence length="147" mass="15725">MELKLEVVVIPVGDVDRAKVFYEQLGFRLDADFATPRGLRVVQLTPPGSEASIIFGDGLTDAAPGSLQGLHLVTDDIAAARDDLARRGVDVSELWHDADGVFHWAGTANRVPGPHPGSDSYGTFCSFADPDGNGWIVQQVVTRAPGR</sequence>
<keyword evidence="3" id="KW-1185">Reference proteome</keyword>
<dbReference type="Gene3D" id="3.10.180.10">
    <property type="entry name" value="2,3-Dihydroxybiphenyl 1,2-Dioxygenase, domain 1"/>
    <property type="match status" value="1"/>
</dbReference>
<dbReference type="KEGG" id="agf:ET445_09870"/>
<gene>
    <name evidence="2" type="ORF">ET445_09870</name>
</gene>
<dbReference type="OrthoDB" id="485032at2"/>
<dbReference type="EMBL" id="CP035491">
    <property type="protein sequence ID" value="QAY73599.1"/>
    <property type="molecule type" value="Genomic_DNA"/>
</dbReference>
<evidence type="ECO:0000313" key="3">
    <source>
        <dbReference type="Proteomes" id="UP000291259"/>
    </source>
</evidence>
<reference evidence="2 3" key="1">
    <citation type="submission" date="2019-01" db="EMBL/GenBank/DDBJ databases">
        <title>Genome sequencing of strain FW100M-8.</title>
        <authorList>
            <person name="Heo J."/>
            <person name="Kim S.-J."/>
            <person name="Kim J.-S."/>
            <person name="Hong S.-B."/>
            <person name="Kwon S.-W."/>
        </authorList>
    </citation>
    <scope>NUCLEOTIDE SEQUENCE [LARGE SCALE GENOMIC DNA]</scope>
    <source>
        <strain evidence="2 3">FW100M-8</strain>
    </source>
</reference>
<dbReference type="InterPro" id="IPR037523">
    <property type="entry name" value="VOC_core"/>
</dbReference>
<organism evidence="2 3">
    <name type="scientific">Agromyces protaetiae</name>
    <dbReference type="NCBI Taxonomy" id="2509455"/>
    <lineage>
        <taxon>Bacteria</taxon>
        <taxon>Bacillati</taxon>
        <taxon>Actinomycetota</taxon>
        <taxon>Actinomycetes</taxon>
        <taxon>Micrococcales</taxon>
        <taxon>Microbacteriaceae</taxon>
        <taxon>Agromyces</taxon>
    </lineage>
</organism>
<dbReference type="RefSeq" id="WP_129191022.1">
    <property type="nucleotide sequence ID" value="NZ_CP035491.1"/>
</dbReference>